<dbReference type="EMBL" id="JAPDRQ010000191">
    <property type="protein sequence ID" value="KAJ9652601.1"/>
    <property type="molecule type" value="Genomic_DNA"/>
</dbReference>
<reference evidence="1" key="1">
    <citation type="submission" date="2022-10" db="EMBL/GenBank/DDBJ databases">
        <title>Culturing micro-colonial fungi from biological soil crusts in the Mojave desert and describing Neophaeococcomyces mojavensis, and introducing the new genera and species Taxawa tesnikishii.</title>
        <authorList>
            <person name="Kurbessoian T."/>
            <person name="Stajich J.E."/>
        </authorList>
    </citation>
    <scope>NUCLEOTIDE SEQUENCE</scope>
    <source>
        <strain evidence="1">JES_112</strain>
    </source>
</reference>
<comment type="caution">
    <text evidence="1">The sequence shown here is derived from an EMBL/GenBank/DDBJ whole genome shotgun (WGS) entry which is preliminary data.</text>
</comment>
<proteinExistence type="predicted"/>
<accession>A0ACC2ZXW9</accession>
<dbReference type="Proteomes" id="UP001172386">
    <property type="component" value="Unassembled WGS sequence"/>
</dbReference>
<evidence type="ECO:0000313" key="2">
    <source>
        <dbReference type="Proteomes" id="UP001172386"/>
    </source>
</evidence>
<name>A0ACC2ZXW9_9EURO</name>
<keyword evidence="2" id="KW-1185">Reference proteome</keyword>
<gene>
    <name evidence="1" type="ORF">H2198_008170</name>
</gene>
<evidence type="ECO:0000313" key="1">
    <source>
        <dbReference type="EMBL" id="KAJ9652601.1"/>
    </source>
</evidence>
<protein>
    <submittedName>
        <fullName evidence="1">Uncharacterized protein</fullName>
    </submittedName>
</protein>
<organism evidence="1 2">
    <name type="scientific">Neophaeococcomyces mojaviensis</name>
    <dbReference type="NCBI Taxonomy" id="3383035"/>
    <lineage>
        <taxon>Eukaryota</taxon>
        <taxon>Fungi</taxon>
        <taxon>Dikarya</taxon>
        <taxon>Ascomycota</taxon>
        <taxon>Pezizomycotina</taxon>
        <taxon>Eurotiomycetes</taxon>
        <taxon>Chaetothyriomycetidae</taxon>
        <taxon>Chaetothyriales</taxon>
        <taxon>Chaetothyriales incertae sedis</taxon>
        <taxon>Neophaeococcomyces</taxon>
    </lineage>
</organism>
<sequence>MDITTLIQSNDQIEQILFTRVKANANTIVAAHQLKGGWEGWAQVSLALEIKNKWPNTTVLREQAVYGEGGGLADIVLTSAADPNFIQIIELKVDLVNKATTSLANRVDDDINKIRQGGAKVKYTRAYFVAVGICVTAASQNHMNNIKPGPGEKYFKWPVGNEIDVFVWHKA</sequence>